<dbReference type="Proteomes" id="UP001500051">
    <property type="component" value="Unassembled WGS sequence"/>
</dbReference>
<reference evidence="3" key="1">
    <citation type="journal article" date="2019" name="Int. J. Syst. Evol. Microbiol.">
        <title>The Global Catalogue of Microorganisms (GCM) 10K type strain sequencing project: providing services to taxonomists for standard genome sequencing and annotation.</title>
        <authorList>
            <consortium name="The Broad Institute Genomics Platform"/>
            <consortium name="The Broad Institute Genome Sequencing Center for Infectious Disease"/>
            <person name="Wu L."/>
            <person name="Ma J."/>
        </authorList>
    </citation>
    <scope>NUCLEOTIDE SEQUENCE [LARGE SCALE GENOMIC DNA]</scope>
    <source>
        <strain evidence="3">JCM 16548</strain>
    </source>
</reference>
<sequence length="133" mass="14430">MGGRSGWSQQKRDRILQAECHGEAWRRVVNGEPIAEIVAEVRRLVGDRGRVLIETAGIGVGAWSARPNRRSTELLVAGILLEAAEGRGYEELAYWVDVGRDRALQPPHTASAGTEPIGEQRIDVSGGADRPPP</sequence>
<dbReference type="EMBL" id="BAAAYX010000011">
    <property type="protein sequence ID" value="GAA3707306.1"/>
    <property type="molecule type" value="Genomic_DNA"/>
</dbReference>
<evidence type="ECO:0000313" key="3">
    <source>
        <dbReference type="Proteomes" id="UP001500051"/>
    </source>
</evidence>
<proteinExistence type="predicted"/>
<organism evidence="2 3">
    <name type="scientific">Microlunatus aurantiacus</name>
    <dbReference type="NCBI Taxonomy" id="446786"/>
    <lineage>
        <taxon>Bacteria</taxon>
        <taxon>Bacillati</taxon>
        <taxon>Actinomycetota</taxon>
        <taxon>Actinomycetes</taxon>
        <taxon>Propionibacteriales</taxon>
        <taxon>Propionibacteriaceae</taxon>
        <taxon>Microlunatus</taxon>
    </lineage>
</organism>
<name>A0ABP7DLM0_9ACTN</name>
<gene>
    <name evidence="2" type="ORF">GCM10022204_26510</name>
</gene>
<comment type="caution">
    <text evidence="2">The sequence shown here is derived from an EMBL/GenBank/DDBJ whole genome shotgun (WGS) entry which is preliminary data.</text>
</comment>
<feature type="region of interest" description="Disordered" evidence="1">
    <location>
        <begin position="104"/>
        <end position="133"/>
    </location>
</feature>
<protein>
    <submittedName>
        <fullName evidence="2">Uncharacterized protein</fullName>
    </submittedName>
</protein>
<dbReference type="RefSeq" id="WP_344812860.1">
    <property type="nucleotide sequence ID" value="NZ_BAAAYX010000011.1"/>
</dbReference>
<keyword evidence="3" id="KW-1185">Reference proteome</keyword>
<evidence type="ECO:0000256" key="1">
    <source>
        <dbReference type="SAM" id="MobiDB-lite"/>
    </source>
</evidence>
<accession>A0ABP7DLM0</accession>
<evidence type="ECO:0000313" key="2">
    <source>
        <dbReference type="EMBL" id="GAA3707306.1"/>
    </source>
</evidence>